<protein>
    <recommendedName>
        <fullName evidence="4">Zinc knuckle CX2CX4HX4C domain-containing protein</fullName>
    </recommendedName>
</protein>
<proteinExistence type="predicted"/>
<feature type="region of interest" description="Disordered" evidence="1">
    <location>
        <begin position="130"/>
        <end position="150"/>
    </location>
</feature>
<dbReference type="EMBL" id="JBJQOH010000002">
    <property type="protein sequence ID" value="KAL3697677.1"/>
    <property type="molecule type" value="Genomic_DNA"/>
</dbReference>
<accession>A0ABD3I5S0</accession>
<organism evidence="2 3">
    <name type="scientific">Riccia sorocarpa</name>
    <dbReference type="NCBI Taxonomy" id="122646"/>
    <lineage>
        <taxon>Eukaryota</taxon>
        <taxon>Viridiplantae</taxon>
        <taxon>Streptophyta</taxon>
        <taxon>Embryophyta</taxon>
        <taxon>Marchantiophyta</taxon>
        <taxon>Marchantiopsida</taxon>
        <taxon>Marchantiidae</taxon>
        <taxon>Marchantiales</taxon>
        <taxon>Ricciaceae</taxon>
        <taxon>Riccia</taxon>
    </lineage>
</organism>
<evidence type="ECO:0000313" key="3">
    <source>
        <dbReference type="Proteomes" id="UP001633002"/>
    </source>
</evidence>
<evidence type="ECO:0000256" key="1">
    <source>
        <dbReference type="SAM" id="MobiDB-lite"/>
    </source>
</evidence>
<evidence type="ECO:0008006" key="4">
    <source>
        <dbReference type="Google" id="ProtNLM"/>
    </source>
</evidence>
<name>A0ABD3I5S0_9MARC</name>
<gene>
    <name evidence="2" type="ORF">R1sor_011753</name>
</gene>
<feature type="region of interest" description="Disordered" evidence="1">
    <location>
        <begin position="197"/>
        <end position="217"/>
    </location>
</feature>
<reference evidence="2 3" key="1">
    <citation type="submission" date="2024-09" db="EMBL/GenBank/DDBJ databases">
        <title>Chromosome-scale assembly of Riccia sorocarpa.</title>
        <authorList>
            <person name="Paukszto L."/>
        </authorList>
    </citation>
    <scope>NUCLEOTIDE SEQUENCE [LARGE SCALE GENOMIC DNA]</scope>
    <source>
        <strain evidence="2">LP-2024</strain>
        <tissue evidence="2">Aerial parts of the thallus</tissue>
    </source>
</reference>
<dbReference type="AlphaFoldDB" id="A0ABD3I5S0"/>
<dbReference type="Proteomes" id="UP001633002">
    <property type="component" value="Unassembled WGS sequence"/>
</dbReference>
<evidence type="ECO:0000313" key="2">
    <source>
        <dbReference type="EMBL" id="KAL3697677.1"/>
    </source>
</evidence>
<comment type="caution">
    <text evidence="2">The sequence shown here is derived from an EMBL/GenBank/DDBJ whole genome shotgun (WGS) entry which is preliminary data.</text>
</comment>
<keyword evidence="3" id="KW-1185">Reference proteome</keyword>
<sequence>MLIFLTYTAEKDAEKLRTINPYGPTFDDADPACLNQIVTVLVHKADKFVSTAIEEILAPVGKVLLSYIDYQGNNAVLKAVTLSNRPTFITELEVPITPQISFTLRLDYEGLQLRCRLCLSVAHSALDCPHRHPSPNLQQPRDTGLGDSATRRPPVLILTLNLPTQGWWRRNSTDVVLLILPLPREVPLGGTIRFNHRGPFLTSDRRSPPPALTQTPSYKRVSLIESEA</sequence>